<name>A0A927FFD6_9BURK</name>
<comment type="subcellular location">
    <subcellularLocation>
        <location evidence="1 4">Periplasm</location>
    </subcellularLocation>
</comment>
<evidence type="ECO:0000259" key="5">
    <source>
        <dbReference type="SMART" id="SM00858"/>
    </source>
</evidence>
<dbReference type="InterPro" id="IPR013974">
    <property type="entry name" value="SAF"/>
</dbReference>
<dbReference type="EMBL" id="JACYFT010000001">
    <property type="protein sequence ID" value="MBD8048942.1"/>
    <property type="molecule type" value="Genomic_DNA"/>
</dbReference>
<dbReference type="Gene3D" id="3.90.1210.10">
    <property type="entry name" value="Antifreeze-like/N-acetylneuraminic acid synthase C-terminal domain"/>
    <property type="match status" value="1"/>
</dbReference>
<dbReference type="PANTHER" id="PTHR36307:SF1">
    <property type="entry name" value="FLAGELLA BASAL BODY P-RING FORMATION PROTEIN FLGA"/>
    <property type="match status" value="1"/>
</dbReference>
<keyword evidence="6" id="KW-0966">Cell projection</keyword>
<comment type="caution">
    <text evidence="6">The sequence shown here is derived from an EMBL/GenBank/DDBJ whole genome shotgun (WGS) entry which is preliminary data.</text>
</comment>
<keyword evidence="4" id="KW-1005">Bacterial flagellum biogenesis</keyword>
<evidence type="ECO:0000256" key="3">
    <source>
        <dbReference type="ARBA" id="ARBA00022764"/>
    </source>
</evidence>
<dbReference type="AlphaFoldDB" id="A0A927FFD6"/>
<dbReference type="GO" id="GO:0042597">
    <property type="term" value="C:periplasmic space"/>
    <property type="evidence" value="ECO:0007669"/>
    <property type="project" value="UniProtKB-SubCell"/>
</dbReference>
<protein>
    <recommendedName>
        <fullName evidence="4">Flagella basal body P-ring formation protein FlgA</fullName>
    </recommendedName>
</protein>
<evidence type="ECO:0000313" key="7">
    <source>
        <dbReference type="Proteomes" id="UP000647424"/>
    </source>
</evidence>
<dbReference type="InterPro" id="IPR017585">
    <property type="entry name" value="SAF_FlgA"/>
</dbReference>
<keyword evidence="7" id="KW-1185">Reference proteome</keyword>
<organism evidence="6 7">
    <name type="scientific">Limnohabitans radicicola</name>
    <dbReference type="NCBI Taxonomy" id="2771427"/>
    <lineage>
        <taxon>Bacteria</taxon>
        <taxon>Pseudomonadati</taxon>
        <taxon>Pseudomonadota</taxon>
        <taxon>Betaproteobacteria</taxon>
        <taxon>Burkholderiales</taxon>
        <taxon>Comamonadaceae</taxon>
        <taxon>Limnohabitans</taxon>
    </lineage>
</organism>
<dbReference type="Pfam" id="PF13144">
    <property type="entry name" value="ChapFlgA"/>
    <property type="match status" value="1"/>
</dbReference>
<dbReference type="CDD" id="cd11614">
    <property type="entry name" value="SAF_CpaB_FlgA_like"/>
    <property type="match status" value="1"/>
</dbReference>
<keyword evidence="6" id="KW-0282">Flagellum</keyword>
<gene>
    <name evidence="6" type="primary">flgA</name>
    <name evidence="6" type="ORF">IC609_00175</name>
</gene>
<dbReference type="SMART" id="SM00858">
    <property type="entry name" value="SAF"/>
    <property type="match status" value="1"/>
</dbReference>
<comment type="similarity">
    <text evidence="4">Belongs to the FlgA family.</text>
</comment>
<accession>A0A927FFD6</accession>
<evidence type="ECO:0000256" key="2">
    <source>
        <dbReference type="ARBA" id="ARBA00022729"/>
    </source>
</evidence>
<reference evidence="6" key="1">
    <citation type="submission" date="2020-09" db="EMBL/GenBank/DDBJ databases">
        <title>Genome seq and assembly of Limnohabitants sp.</title>
        <authorList>
            <person name="Chhetri G."/>
        </authorList>
    </citation>
    <scope>NUCLEOTIDE SEQUENCE</scope>
    <source>
        <strain evidence="6">JUR4</strain>
    </source>
</reference>
<proteinExistence type="inferred from homology"/>
<dbReference type="NCBIfam" id="TIGR03170">
    <property type="entry name" value="flgA_cterm"/>
    <property type="match status" value="1"/>
</dbReference>
<dbReference type="GO" id="GO:0044780">
    <property type="term" value="P:bacterial-type flagellum assembly"/>
    <property type="evidence" value="ECO:0007669"/>
    <property type="project" value="InterPro"/>
</dbReference>
<evidence type="ECO:0000313" key="6">
    <source>
        <dbReference type="EMBL" id="MBD8048942.1"/>
    </source>
</evidence>
<dbReference type="PANTHER" id="PTHR36307">
    <property type="entry name" value="FLAGELLA BASAL BODY P-RING FORMATION PROTEIN FLGA"/>
    <property type="match status" value="1"/>
</dbReference>
<keyword evidence="6" id="KW-0969">Cilium</keyword>
<dbReference type="Proteomes" id="UP000647424">
    <property type="component" value="Unassembled WGS sequence"/>
</dbReference>
<sequence length="186" mass="20048">MKLQACGVPLVLDTPFSSAETVRVRCSQPVWQLYVKVNNKLAPKPLASTQRESTPVKEAPRKVLVATGVLPRGTVLNETHVVLADADTSLVGSPAFEVVADVLHSELVRDLRPGQPIRTQDVRPTVLVKRGQLVLLSVGQAQGFQITARVEALQDGRMGEKVQLKNNESGKILTGVVKGPNAVQGY</sequence>
<feature type="domain" description="SAF" evidence="5">
    <location>
        <begin position="61"/>
        <end position="123"/>
    </location>
</feature>
<dbReference type="Gene3D" id="2.30.30.760">
    <property type="match status" value="1"/>
</dbReference>
<keyword evidence="3 4" id="KW-0574">Periplasm</keyword>
<evidence type="ECO:0000256" key="1">
    <source>
        <dbReference type="ARBA" id="ARBA00004418"/>
    </source>
</evidence>
<keyword evidence="2" id="KW-0732">Signal</keyword>
<dbReference type="InterPro" id="IPR039246">
    <property type="entry name" value="Flagellar_FlgA"/>
</dbReference>
<comment type="function">
    <text evidence="4">Involved in the assembly process of the P-ring formation. It may associate with FlgF on the rod constituting a structure essential for the P-ring assembly or may act as a modulator protein for the P-ring assembly.</text>
</comment>
<evidence type="ECO:0000256" key="4">
    <source>
        <dbReference type="RuleBase" id="RU362063"/>
    </source>
</evidence>